<dbReference type="Proteomes" id="UP000315700">
    <property type="component" value="Chromosome"/>
</dbReference>
<dbReference type="GO" id="GO:0003677">
    <property type="term" value="F:DNA binding"/>
    <property type="evidence" value="ECO:0007669"/>
    <property type="project" value="UniProtKB-KW"/>
</dbReference>
<dbReference type="PRINTS" id="PR00040">
    <property type="entry name" value="HTHMERR"/>
</dbReference>
<protein>
    <recommendedName>
        <fullName evidence="1">Mercuric resistance operon regulatory protein</fullName>
    </recommendedName>
</protein>
<dbReference type="Gene3D" id="1.10.1660.10">
    <property type="match status" value="1"/>
</dbReference>
<evidence type="ECO:0000256" key="6">
    <source>
        <dbReference type="ARBA" id="ARBA00023163"/>
    </source>
</evidence>
<dbReference type="PROSITE" id="PS50937">
    <property type="entry name" value="HTH_MERR_2"/>
    <property type="match status" value="1"/>
</dbReference>
<dbReference type="InParanoid" id="A0A517S9E3"/>
<keyword evidence="2" id="KW-0475">Mercuric resistance</keyword>
<evidence type="ECO:0000313" key="11">
    <source>
        <dbReference type="Proteomes" id="UP000315700"/>
    </source>
</evidence>
<evidence type="ECO:0000256" key="8">
    <source>
        <dbReference type="SAM" id="Coils"/>
    </source>
</evidence>
<comment type="function">
    <text evidence="7">Mediates the mercuric-dependent induction of mercury resistance operon. In the absence of mercury MerR represses transcription by binding tightly to the mer operator region; when mercury is present the dimeric complex binds a single ion and becomes a potent transcriptional activator, while remaining bound to the mer site.</text>
</comment>
<keyword evidence="6" id="KW-0804">Transcription</keyword>
<evidence type="ECO:0000256" key="3">
    <source>
        <dbReference type="ARBA" id="ARBA00022914"/>
    </source>
</evidence>
<dbReference type="OrthoDB" id="9791488at2"/>
<feature type="domain" description="HTH merR-type" evidence="9">
    <location>
        <begin position="15"/>
        <end position="84"/>
    </location>
</feature>
<dbReference type="CDD" id="cd04783">
    <property type="entry name" value="HTH_MerR1"/>
    <property type="match status" value="1"/>
</dbReference>
<evidence type="ECO:0000256" key="5">
    <source>
        <dbReference type="ARBA" id="ARBA00023125"/>
    </source>
</evidence>
<accession>A0A517S9E3</accession>
<dbReference type="InterPro" id="IPR015358">
    <property type="entry name" value="Tscrpt_reg_MerR_DNA-bd"/>
</dbReference>
<dbReference type="AlphaFoldDB" id="A0A517S9E3"/>
<evidence type="ECO:0000256" key="4">
    <source>
        <dbReference type="ARBA" id="ARBA00023015"/>
    </source>
</evidence>
<dbReference type="SUPFAM" id="SSF46955">
    <property type="entry name" value="Putative DNA-binding domain"/>
    <property type="match status" value="1"/>
</dbReference>
<keyword evidence="4" id="KW-0805">Transcription regulation</keyword>
<evidence type="ECO:0000256" key="1">
    <source>
        <dbReference type="ARBA" id="ARBA00017146"/>
    </source>
</evidence>
<dbReference type="RefSeq" id="WP_145027369.1">
    <property type="nucleotide sequence ID" value="NZ_CP036271.1"/>
</dbReference>
<dbReference type="GO" id="GO:0046689">
    <property type="term" value="P:response to mercury ion"/>
    <property type="evidence" value="ECO:0007669"/>
    <property type="project" value="UniProtKB-KW"/>
</dbReference>
<evidence type="ECO:0000256" key="7">
    <source>
        <dbReference type="ARBA" id="ARBA00024874"/>
    </source>
</evidence>
<sequence>MKATQTDSKERPPASLTIGRLARAAGVGVETVRFYERQGLLAEPERRSSGYRNYGEAAIARLQFIRRAKELGFTLSEIKSLLELRRDPSSTAADVRRQARQKIEEIDEKVRSLQQIRAALMRLVDECHGHGPLSECPIVDAMEHGPGTTVATKGKKS</sequence>
<evidence type="ECO:0000256" key="2">
    <source>
        <dbReference type="ARBA" id="ARBA00022466"/>
    </source>
</evidence>
<dbReference type="GO" id="GO:0045340">
    <property type="term" value="F:mercury ion binding"/>
    <property type="evidence" value="ECO:0007669"/>
    <property type="project" value="InterPro"/>
</dbReference>
<dbReference type="InterPro" id="IPR011794">
    <property type="entry name" value="MerR"/>
</dbReference>
<evidence type="ECO:0000259" key="9">
    <source>
        <dbReference type="PROSITE" id="PS50937"/>
    </source>
</evidence>
<gene>
    <name evidence="10" type="primary">hmrR</name>
    <name evidence="10" type="ORF">Pan44_07620</name>
</gene>
<dbReference type="EMBL" id="CP036271">
    <property type="protein sequence ID" value="QDT52750.1"/>
    <property type="molecule type" value="Genomic_DNA"/>
</dbReference>
<dbReference type="GO" id="GO:0003700">
    <property type="term" value="F:DNA-binding transcription factor activity"/>
    <property type="evidence" value="ECO:0007669"/>
    <property type="project" value="InterPro"/>
</dbReference>
<organism evidence="10 11">
    <name type="scientific">Caulifigura coniformis</name>
    <dbReference type="NCBI Taxonomy" id="2527983"/>
    <lineage>
        <taxon>Bacteria</taxon>
        <taxon>Pseudomonadati</taxon>
        <taxon>Planctomycetota</taxon>
        <taxon>Planctomycetia</taxon>
        <taxon>Planctomycetales</taxon>
        <taxon>Planctomycetaceae</taxon>
        <taxon>Caulifigura</taxon>
    </lineage>
</organism>
<dbReference type="Pfam" id="PF00376">
    <property type="entry name" value="MerR"/>
    <property type="match status" value="1"/>
</dbReference>
<dbReference type="Pfam" id="PF09278">
    <property type="entry name" value="MerR-DNA-bind"/>
    <property type="match status" value="1"/>
</dbReference>
<keyword evidence="3" id="KW-0476">Mercury</keyword>
<reference evidence="10 11" key="1">
    <citation type="submission" date="2019-02" db="EMBL/GenBank/DDBJ databases">
        <title>Deep-cultivation of Planctomycetes and their phenomic and genomic characterization uncovers novel biology.</title>
        <authorList>
            <person name="Wiegand S."/>
            <person name="Jogler M."/>
            <person name="Boedeker C."/>
            <person name="Pinto D."/>
            <person name="Vollmers J."/>
            <person name="Rivas-Marin E."/>
            <person name="Kohn T."/>
            <person name="Peeters S.H."/>
            <person name="Heuer A."/>
            <person name="Rast P."/>
            <person name="Oberbeckmann S."/>
            <person name="Bunk B."/>
            <person name="Jeske O."/>
            <person name="Meyerdierks A."/>
            <person name="Storesund J.E."/>
            <person name="Kallscheuer N."/>
            <person name="Luecker S."/>
            <person name="Lage O.M."/>
            <person name="Pohl T."/>
            <person name="Merkel B.J."/>
            <person name="Hornburger P."/>
            <person name="Mueller R.-W."/>
            <person name="Bruemmer F."/>
            <person name="Labrenz M."/>
            <person name="Spormann A.M."/>
            <person name="Op den Camp H."/>
            <person name="Overmann J."/>
            <person name="Amann R."/>
            <person name="Jetten M.S.M."/>
            <person name="Mascher T."/>
            <person name="Medema M.H."/>
            <person name="Devos D.P."/>
            <person name="Kaster A.-K."/>
            <person name="Ovreas L."/>
            <person name="Rohde M."/>
            <person name="Galperin M.Y."/>
            <person name="Jogler C."/>
        </authorList>
    </citation>
    <scope>NUCLEOTIDE SEQUENCE [LARGE SCALE GENOMIC DNA]</scope>
    <source>
        <strain evidence="10 11">Pan44</strain>
    </source>
</reference>
<dbReference type="PANTHER" id="PTHR30204">
    <property type="entry name" value="REDOX-CYCLING DRUG-SENSING TRANSCRIPTIONAL ACTIVATOR SOXR"/>
    <property type="match status" value="1"/>
</dbReference>
<dbReference type="FunCoup" id="A0A517S9E3">
    <property type="interactions" value="131"/>
</dbReference>
<name>A0A517S9E3_9PLAN</name>
<evidence type="ECO:0000313" key="10">
    <source>
        <dbReference type="EMBL" id="QDT52750.1"/>
    </source>
</evidence>
<keyword evidence="8" id="KW-0175">Coiled coil</keyword>
<dbReference type="KEGG" id="ccos:Pan44_07620"/>
<proteinExistence type="predicted"/>
<dbReference type="InterPro" id="IPR009061">
    <property type="entry name" value="DNA-bd_dom_put_sf"/>
</dbReference>
<keyword evidence="5" id="KW-0238">DNA-binding</keyword>
<dbReference type="InterPro" id="IPR047057">
    <property type="entry name" value="MerR_fam"/>
</dbReference>
<dbReference type="PANTHER" id="PTHR30204:SF94">
    <property type="entry name" value="HEAVY METAL-DEPENDENT TRANSCRIPTIONAL REGULATOR HI_0293-RELATED"/>
    <property type="match status" value="1"/>
</dbReference>
<keyword evidence="11" id="KW-1185">Reference proteome</keyword>
<feature type="coiled-coil region" evidence="8">
    <location>
        <begin position="96"/>
        <end position="123"/>
    </location>
</feature>
<dbReference type="SMART" id="SM00422">
    <property type="entry name" value="HTH_MERR"/>
    <property type="match status" value="1"/>
</dbReference>
<dbReference type="InterPro" id="IPR000551">
    <property type="entry name" value="MerR-type_HTH_dom"/>
</dbReference>